<dbReference type="OrthoDB" id="5123855at2"/>
<feature type="domain" description="DUF7882" evidence="1">
    <location>
        <begin position="1"/>
        <end position="95"/>
    </location>
</feature>
<dbReference type="EMBL" id="RZNB01000001">
    <property type="protein sequence ID" value="RWZ52683.1"/>
    <property type="molecule type" value="Genomic_DNA"/>
</dbReference>
<dbReference type="InterPro" id="IPR057204">
    <property type="entry name" value="DUF7882"/>
</dbReference>
<gene>
    <name evidence="2" type="ORF">ELQ90_01675</name>
</gene>
<keyword evidence="3" id="KW-1185">Reference proteome</keyword>
<accession>A0A444PXV0</accession>
<dbReference type="RefSeq" id="WP_128493526.1">
    <property type="nucleotide sequence ID" value="NZ_RZNB01000001.1"/>
</dbReference>
<sequence>MATLTYGPDATTVTIEDRALAHLQYVIFQRFRRHEPFVMTLVTGTGADRQRRSTWMTPGAPVSFSYDSEASQQLDREWLEDLMKQSYSGAGLTYVEGADESADVVAEAGKIVDAAAEAAKAAHPARGRQRATVAAA</sequence>
<organism evidence="2 3">
    <name type="scientific">Labedella phragmitis</name>
    <dbReference type="NCBI Taxonomy" id="2498849"/>
    <lineage>
        <taxon>Bacteria</taxon>
        <taxon>Bacillati</taxon>
        <taxon>Actinomycetota</taxon>
        <taxon>Actinomycetes</taxon>
        <taxon>Micrococcales</taxon>
        <taxon>Microbacteriaceae</taxon>
        <taxon>Labedella</taxon>
    </lineage>
</organism>
<dbReference type="Pfam" id="PF25355">
    <property type="entry name" value="DUF7882"/>
    <property type="match status" value="1"/>
</dbReference>
<reference evidence="2 3" key="1">
    <citation type="submission" date="2018-12" db="EMBL/GenBank/DDBJ databases">
        <authorList>
            <person name="Li F."/>
        </authorList>
    </citation>
    <scope>NUCLEOTIDE SEQUENCE [LARGE SCALE GENOMIC DNA]</scope>
    <source>
        <strain evidence="2 3">11W25H-1</strain>
    </source>
</reference>
<proteinExistence type="predicted"/>
<evidence type="ECO:0000313" key="2">
    <source>
        <dbReference type="EMBL" id="RWZ52683.1"/>
    </source>
</evidence>
<name>A0A444PXV0_9MICO</name>
<dbReference type="AlphaFoldDB" id="A0A444PXV0"/>
<dbReference type="Proteomes" id="UP000288547">
    <property type="component" value="Unassembled WGS sequence"/>
</dbReference>
<evidence type="ECO:0000313" key="3">
    <source>
        <dbReference type="Proteomes" id="UP000288547"/>
    </source>
</evidence>
<evidence type="ECO:0000259" key="1">
    <source>
        <dbReference type="Pfam" id="PF25355"/>
    </source>
</evidence>
<protein>
    <recommendedName>
        <fullName evidence="1">DUF7882 domain-containing protein</fullName>
    </recommendedName>
</protein>
<comment type="caution">
    <text evidence="2">The sequence shown here is derived from an EMBL/GenBank/DDBJ whole genome shotgun (WGS) entry which is preliminary data.</text>
</comment>